<dbReference type="SUPFAM" id="SSF48726">
    <property type="entry name" value="Immunoglobulin"/>
    <property type="match status" value="6"/>
</dbReference>
<reference evidence="23" key="5">
    <citation type="submission" date="2025-09" db="UniProtKB">
        <authorList>
            <consortium name="Ensembl"/>
        </authorList>
    </citation>
    <scope>IDENTIFICATION</scope>
</reference>
<dbReference type="InterPro" id="IPR003961">
    <property type="entry name" value="FN3_dom"/>
</dbReference>
<reference evidence="24" key="3">
    <citation type="journal article" date="2014" name="Nature">
        <title>Elephant shark genome provides unique insights into gnathostome evolution.</title>
        <authorList>
            <consortium name="International Elephant Shark Genome Sequencing Consortium"/>
            <person name="Venkatesh B."/>
            <person name="Lee A.P."/>
            <person name="Ravi V."/>
            <person name="Maurya A.K."/>
            <person name="Lian M.M."/>
            <person name="Swann J.B."/>
            <person name="Ohta Y."/>
            <person name="Flajnik M.F."/>
            <person name="Sutoh Y."/>
            <person name="Kasahara M."/>
            <person name="Hoon S."/>
            <person name="Gangu V."/>
            <person name="Roy S.W."/>
            <person name="Irimia M."/>
            <person name="Korzh V."/>
            <person name="Kondrychyn I."/>
            <person name="Lim Z.W."/>
            <person name="Tay B.H."/>
            <person name="Tohari S."/>
            <person name="Kong K.W."/>
            <person name="Ho S."/>
            <person name="Lorente-Galdos B."/>
            <person name="Quilez J."/>
            <person name="Marques-Bonet T."/>
            <person name="Raney B.J."/>
            <person name="Ingham P.W."/>
            <person name="Tay A."/>
            <person name="Hillier L.W."/>
            <person name="Minx P."/>
            <person name="Boehm T."/>
            <person name="Wilson R.K."/>
            <person name="Brenner S."/>
            <person name="Warren W.C."/>
        </authorList>
    </citation>
    <scope>NUCLEOTIDE SEQUENCE [LARGE SCALE GENOMIC DNA]</scope>
</reference>
<evidence type="ECO:0000259" key="21">
    <source>
        <dbReference type="PROSITE" id="PS50835"/>
    </source>
</evidence>
<dbReference type="FunFam" id="2.60.40.10:FF:000367">
    <property type="entry name" value="Neural cell adhesion molecule L1-like protein"/>
    <property type="match status" value="1"/>
</dbReference>
<dbReference type="FunFam" id="2.60.40.10:FF:000038">
    <property type="entry name" value="Neuronal cell adhesion molecule"/>
    <property type="match status" value="1"/>
</dbReference>
<organism evidence="23 24">
    <name type="scientific">Callorhinchus milii</name>
    <name type="common">Ghost shark</name>
    <dbReference type="NCBI Taxonomy" id="7868"/>
    <lineage>
        <taxon>Eukaryota</taxon>
        <taxon>Metazoa</taxon>
        <taxon>Chordata</taxon>
        <taxon>Craniata</taxon>
        <taxon>Vertebrata</taxon>
        <taxon>Chondrichthyes</taxon>
        <taxon>Holocephali</taxon>
        <taxon>Chimaeriformes</taxon>
        <taxon>Callorhinchidae</taxon>
        <taxon>Callorhinchus</taxon>
    </lineage>
</organism>
<feature type="signal peptide" evidence="20">
    <location>
        <begin position="1"/>
        <end position="21"/>
    </location>
</feature>
<dbReference type="GO" id="GO:0007420">
    <property type="term" value="P:brain development"/>
    <property type="evidence" value="ECO:0007669"/>
    <property type="project" value="TreeGrafter"/>
</dbReference>
<feature type="domain" description="Fibronectin type-III" evidence="22">
    <location>
        <begin position="602"/>
        <end position="697"/>
    </location>
</feature>
<dbReference type="Proteomes" id="UP000314986">
    <property type="component" value="Unassembled WGS sequence"/>
</dbReference>
<dbReference type="FunFam" id="2.60.40.10:FF:000347">
    <property type="entry name" value="Neuronal cell adhesion molecule"/>
    <property type="match status" value="1"/>
</dbReference>
<reference evidence="24" key="2">
    <citation type="journal article" date="2007" name="PLoS Biol.">
        <title>Survey sequencing and comparative analysis of the elephant shark (Callorhinchus milii) genome.</title>
        <authorList>
            <person name="Venkatesh B."/>
            <person name="Kirkness E.F."/>
            <person name="Loh Y.H."/>
            <person name="Halpern A.L."/>
            <person name="Lee A.P."/>
            <person name="Johnson J."/>
            <person name="Dandona N."/>
            <person name="Viswanathan L.D."/>
            <person name="Tay A."/>
            <person name="Venter J.C."/>
            <person name="Strausberg R.L."/>
            <person name="Brenner S."/>
        </authorList>
    </citation>
    <scope>NUCLEOTIDE SEQUENCE [LARGE SCALE GENOMIC DNA]</scope>
</reference>
<dbReference type="Gene3D" id="2.60.40.10">
    <property type="entry name" value="Immunoglobulins"/>
    <property type="match status" value="10"/>
</dbReference>
<dbReference type="CDD" id="cd00063">
    <property type="entry name" value="FN3"/>
    <property type="match status" value="4"/>
</dbReference>
<dbReference type="GO" id="GO:0030426">
    <property type="term" value="C:growth cone"/>
    <property type="evidence" value="ECO:0007669"/>
    <property type="project" value="UniProtKB-SubCell"/>
</dbReference>
<evidence type="ECO:0000256" key="14">
    <source>
        <dbReference type="ARBA" id="ARBA00023319"/>
    </source>
</evidence>
<evidence type="ECO:0000256" key="9">
    <source>
        <dbReference type="ARBA" id="ARBA00022989"/>
    </source>
</evidence>
<reference evidence="24" key="1">
    <citation type="journal article" date="2006" name="Science">
        <title>Ancient noncoding elements conserved in the human genome.</title>
        <authorList>
            <person name="Venkatesh B."/>
            <person name="Kirkness E.F."/>
            <person name="Loh Y.H."/>
            <person name="Halpern A.L."/>
            <person name="Lee A.P."/>
            <person name="Johnson J."/>
            <person name="Dandona N."/>
            <person name="Viswanathan L.D."/>
            <person name="Tay A."/>
            <person name="Venter J.C."/>
            <person name="Strausberg R.L."/>
            <person name="Brenner S."/>
        </authorList>
    </citation>
    <scope>NUCLEOTIDE SEQUENCE [LARGE SCALE GENOMIC DNA]</scope>
</reference>
<protein>
    <recommendedName>
        <fullName evidence="17">Neural cell adhesion molecule L1</fullName>
    </recommendedName>
</protein>
<reference evidence="23" key="4">
    <citation type="submission" date="2025-08" db="UniProtKB">
        <authorList>
            <consortium name="Ensembl"/>
        </authorList>
    </citation>
    <scope>IDENTIFICATION</scope>
</reference>
<keyword evidence="8" id="KW-0130">Cell adhesion</keyword>
<feature type="region of interest" description="Disordered" evidence="18">
    <location>
        <begin position="67"/>
        <end position="91"/>
    </location>
</feature>
<dbReference type="Pfam" id="PF07679">
    <property type="entry name" value="I-set"/>
    <property type="match status" value="2"/>
</dbReference>
<feature type="chain" id="PRO_5021426166" description="Neural cell adhesion molecule L1" evidence="20">
    <location>
        <begin position="22"/>
        <end position="1116"/>
    </location>
</feature>
<dbReference type="GO" id="GO:0005886">
    <property type="term" value="C:plasma membrane"/>
    <property type="evidence" value="ECO:0007669"/>
    <property type="project" value="UniProtKB-SubCell"/>
</dbReference>
<feature type="transmembrane region" description="Helical" evidence="19">
    <location>
        <begin position="982"/>
        <end position="1003"/>
    </location>
</feature>
<evidence type="ECO:0000256" key="4">
    <source>
        <dbReference type="ARBA" id="ARBA00022475"/>
    </source>
</evidence>
<sequence>MVPNTRISLLWLLCWFKWSSSIEIPQEAFAHEKIEQPPTITEQSPKMHIVYRIDDYSIKCEARGNPPPTFHWTKDGKDYDPSKDPRVDTTSNSGTFIIKASNGNVKSFQGKYRCYASNSRGTAISEEIEFITAPIPRFPKETIAPIQVEEGMSVVLPCDPPNGAPPLNIYWMTTSMQRIEQDGRVSQGLNGDLYFSNVLASDDRADYFCLAQFTRARNIVQKEPIRLIVKPSNSIENRGPRLLSPSGSVSSVMALRGDSLQLECIAEGLPTPEVFWIKLDGEMPEHRVRRKNFNKTLEILNITELDHGKYQCKATNPSGSVTHSFSVIVEAAPYWIKKPENKIAVSKENAQIVCEVGGHPQPGVHWKVNGKLMNETKPIINRKVSQNLISLTNLQLNDSAVYQCEASNKHGSILVNAFVNVLSKYCICRAPNADYIAVEGKVTFLHCKVFGSPAPTVFWLKEDMETALEGPRYKVHENGTLEIVDVWTEDAGFYTCWATNSLGNDTTSGMLEVRAATRIVHPPEDLVIKRSNTAQLKCHAVVFTVSVLPIILYPYRIFIEDDILQIINVDEDDEGTYTCVARTPLDSVMAEAKLTVLDVPESPEGLELSDSQDRSIRLTWKPGNSRNSPITEFIVEYEDNLFEAGRWHPRTTVSGNETSVLLHLSPYMNYQFRVSALNRVGKSKPSAPSKRYLTKSAVPEKNPINVKGEGTEPHNMRISWEVREPIDWNGPGLKYQVSWRQKEAENPWNHSTVNKHHHIVDNTPTFVPYDIKVQALNDVGPGPEPKIATGYSGEDLPEDAPMNVALEVMNSTVIKVTWSEVQKEKIRGHLEGYKVRSLLHGMVPGLEPYSKYRLAVMVFNRKGNGPESAPIHFDTPEGGIAKDAVTLMWGPPIKPNGILIGYLLQYQLINDTDEIGSLKAINITNSTVTKLTVSDLDTSSKYKFYLSACTKAGPGKLITEEGITVMEGAYAGIHGGISTQGWFIGLMCAIALLTLILLIACFIKRNKGGKYSVKDKEDARADPETQPMKEETFGEYRADDFLFSDNEDRPLKGSQQSLTEDVKPTGSDDSLAKYGEGGSEGQFNEDGSFIGQYSGNKENGAVDGNESSTATSPVNA</sequence>
<proteinExistence type="inferred from homology"/>
<dbReference type="FunFam" id="2.60.40.10:FF:000114">
    <property type="entry name" value="Neuronal cell adhesion molecule"/>
    <property type="match status" value="1"/>
</dbReference>
<dbReference type="FunFam" id="2.60.40.10:FF:000028">
    <property type="entry name" value="Neuronal cell adhesion molecule"/>
    <property type="match status" value="1"/>
</dbReference>
<keyword evidence="24" id="KW-1185">Reference proteome</keyword>
<evidence type="ECO:0000256" key="15">
    <source>
        <dbReference type="ARBA" id="ARBA00060042"/>
    </source>
</evidence>
<evidence type="ECO:0000256" key="6">
    <source>
        <dbReference type="ARBA" id="ARBA00022729"/>
    </source>
</evidence>
<evidence type="ECO:0000256" key="3">
    <source>
        <dbReference type="ARBA" id="ARBA00008588"/>
    </source>
</evidence>
<evidence type="ECO:0000256" key="12">
    <source>
        <dbReference type="ARBA" id="ARBA00023180"/>
    </source>
</evidence>
<dbReference type="GO" id="GO:0009986">
    <property type="term" value="C:cell surface"/>
    <property type="evidence" value="ECO:0007669"/>
    <property type="project" value="UniProtKB-ARBA"/>
</dbReference>
<evidence type="ECO:0000313" key="24">
    <source>
        <dbReference type="Proteomes" id="UP000314986"/>
    </source>
</evidence>
<feature type="domain" description="Ig-like" evidence="21">
    <location>
        <begin position="333"/>
        <end position="420"/>
    </location>
</feature>
<dbReference type="SUPFAM" id="SSF49265">
    <property type="entry name" value="Fibronectin type III"/>
    <property type="match status" value="2"/>
</dbReference>
<dbReference type="InterPro" id="IPR036116">
    <property type="entry name" value="FN3_sf"/>
</dbReference>
<keyword evidence="13" id="KW-0966">Cell projection</keyword>
<comment type="subcellular location">
    <subcellularLocation>
        <location evidence="1">Cell membrane</location>
        <topology evidence="1">Single-pass type I membrane protein</topology>
    </subcellularLocation>
    <subcellularLocation>
        <location evidence="2">Cell projection</location>
        <location evidence="2">Growth cone</location>
    </subcellularLocation>
</comment>
<dbReference type="PROSITE" id="PS50853">
    <property type="entry name" value="FN3"/>
    <property type="match status" value="3"/>
</dbReference>
<evidence type="ECO:0000256" key="19">
    <source>
        <dbReference type="SAM" id="Phobius"/>
    </source>
</evidence>
<feature type="domain" description="Ig-like" evidence="21">
    <location>
        <begin position="38"/>
        <end position="125"/>
    </location>
</feature>
<dbReference type="PANTHER" id="PTHR44170:SF45">
    <property type="entry name" value="NEURAL CELL ADHESION MOLECULE L1-LIKE PROTEIN ISOFORM X1"/>
    <property type="match status" value="1"/>
</dbReference>
<evidence type="ECO:0000256" key="18">
    <source>
        <dbReference type="SAM" id="MobiDB-lite"/>
    </source>
</evidence>
<feature type="domain" description="Ig-like" evidence="21">
    <location>
        <begin position="136"/>
        <end position="220"/>
    </location>
</feature>
<evidence type="ECO:0000256" key="17">
    <source>
        <dbReference type="ARBA" id="ARBA00074488"/>
    </source>
</evidence>
<keyword evidence="12" id="KW-0325">Glycoprotein</keyword>
<dbReference type="FunFam" id="2.60.40.10:FF:000768">
    <property type="entry name" value="Neural cell adhesion molecule L1-like protein"/>
    <property type="match status" value="1"/>
</dbReference>
<evidence type="ECO:0000256" key="5">
    <source>
        <dbReference type="ARBA" id="ARBA00022692"/>
    </source>
</evidence>
<name>A0A4W3IWS5_CALMI</name>
<dbReference type="InterPro" id="IPR036179">
    <property type="entry name" value="Ig-like_dom_sf"/>
</dbReference>
<dbReference type="InterPro" id="IPR026966">
    <property type="entry name" value="Neurofascin/L1/NrCAM_C"/>
</dbReference>
<evidence type="ECO:0000313" key="23">
    <source>
        <dbReference type="Ensembl" id="ENSCMIP00000033952.1"/>
    </source>
</evidence>
<comment type="function">
    <text evidence="15">Neural cell adhesion molecule involved in the dynamics of cell adhesion and in the generation of transmembrane signals at tyrosine kinase receptors. During brain development, critical in multiple processes, including neuronal migration, axonal growth and fasciculation, and synaptogenesis. In the mature brain, plays a role in the dynamics of neuronal structure and function, including synaptic plasticity.</text>
</comment>
<dbReference type="InterPro" id="IPR003599">
    <property type="entry name" value="Ig_sub"/>
</dbReference>
<dbReference type="AlphaFoldDB" id="A0A4W3IWS5"/>
<dbReference type="FunFam" id="2.60.40.10:FF:000005">
    <property type="entry name" value="Neuronal cell adhesion molecule"/>
    <property type="match status" value="1"/>
</dbReference>
<evidence type="ECO:0000256" key="1">
    <source>
        <dbReference type="ARBA" id="ARBA00004251"/>
    </source>
</evidence>
<dbReference type="PROSITE" id="PS50835">
    <property type="entry name" value="IG_LIKE"/>
    <property type="match status" value="5"/>
</dbReference>
<evidence type="ECO:0000256" key="13">
    <source>
        <dbReference type="ARBA" id="ARBA00023273"/>
    </source>
</evidence>
<keyword evidence="7" id="KW-0677">Repeat</keyword>
<keyword evidence="4" id="KW-1003">Cell membrane</keyword>
<feature type="domain" description="Ig-like" evidence="21">
    <location>
        <begin position="439"/>
        <end position="512"/>
    </location>
</feature>
<keyword evidence="6 20" id="KW-0732">Signal</keyword>
<evidence type="ECO:0000259" key="22">
    <source>
        <dbReference type="PROSITE" id="PS50853"/>
    </source>
</evidence>
<feature type="region of interest" description="Disordered" evidence="18">
    <location>
        <begin position="1045"/>
        <end position="1116"/>
    </location>
</feature>
<dbReference type="FunFam" id="2.60.40.10:FF:000078">
    <property type="entry name" value="Neuronal cell adhesion molecule"/>
    <property type="match status" value="1"/>
</dbReference>
<dbReference type="GO" id="GO:0098632">
    <property type="term" value="F:cell-cell adhesion mediator activity"/>
    <property type="evidence" value="ECO:0007669"/>
    <property type="project" value="TreeGrafter"/>
</dbReference>
<evidence type="ECO:0000256" key="8">
    <source>
        <dbReference type="ARBA" id="ARBA00022889"/>
    </source>
</evidence>
<dbReference type="Ensembl" id="ENSCMIT00000034465.1">
    <property type="protein sequence ID" value="ENSCMIP00000033952.1"/>
    <property type="gene ID" value="ENSCMIG00000013989.1"/>
</dbReference>
<comment type="subunit">
    <text evidence="16">Interacts with SHTN1; the interaction occurs in axonal growth cones. Interacts with isoform 2 of BSG.</text>
</comment>
<comment type="similarity">
    <text evidence="3">Belongs to the immunoglobulin superfamily. L1/neurofascin/NgCAM family.</text>
</comment>
<dbReference type="SMART" id="SM00408">
    <property type="entry name" value="IGc2"/>
    <property type="match status" value="6"/>
</dbReference>
<dbReference type="GeneTree" id="ENSGT00940000160080"/>
<dbReference type="Pfam" id="PF00041">
    <property type="entry name" value="fn3"/>
    <property type="match status" value="4"/>
</dbReference>
<dbReference type="InterPro" id="IPR007110">
    <property type="entry name" value="Ig-like_dom"/>
</dbReference>
<dbReference type="FunFam" id="2.60.40.10:FF:000057">
    <property type="entry name" value="neural cell adhesion molecule L1"/>
    <property type="match status" value="1"/>
</dbReference>
<accession>A0A4W3IWS5</accession>
<feature type="compositionally biased region" description="Polar residues" evidence="18">
    <location>
        <begin position="1105"/>
        <end position="1116"/>
    </location>
</feature>
<keyword evidence="11" id="KW-1015">Disulfide bond</keyword>
<feature type="domain" description="Fibronectin type-III" evidence="22">
    <location>
        <begin position="869"/>
        <end position="968"/>
    </location>
</feature>
<evidence type="ECO:0000256" key="16">
    <source>
        <dbReference type="ARBA" id="ARBA00063896"/>
    </source>
</evidence>
<dbReference type="SMART" id="SM00060">
    <property type="entry name" value="FN3"/>
    <property type="match status" value="4"/>
</dbReference>
<evidence type="ECO:0000256" key="2">
    <source>
        <dbReference type="ARBA" id="ARBA00004624"/>
    </source>
</evidence>
<feature type="compositionally biased region" description="Basic and acidic residues" evidence="18">
    <location>
        <begin position="72"/>
        <end position="87"/>
    </location>
</feature>
<evidence type="ECO:0000256" key="20">
    <source>
        <dbReference type="SAM" id="SignalP"/>
    </source>
</evidence>
<feature type="domain" description="Ig-like" evidence="21">
    <location>
        <begin position="240"/>
        <end position="328"/>
    </location>
</feature>
<keyword evidence="9 19" id="KW-1133">Transmembrane helix</keyword>
<feature type="domain" description="Fibronectin type-III" evidence="22">
    <location>
        <begin position="702"/>
        <end position="795"/>
    </location>
</feature>
<evidence type="ECO:0000256" key="11">
    <source>
        <dbReference type="ARBA" id="ARBA00023157"/>
    </source>
</evidence>
<dbReference type="InterPro" id="IPR013783">
    <property type="entry name" value="Ig-like_fold"/>
</dbReference>
<dbReference type="InterPro" id="IPR013098">
    <property type="entry name" value="Ig_I-set"/>
</dbReference>
<dbReference type="InterPro" id="IPR003598">
    <property type="entry name" value="Ig_sub2"/>
</dbReference>
<keyword evidence="14" id="KW-0393">Immunoglobulin domain</keyword>
<keyword evidence="10 19" id="KW-0472">Membrane</keyword>
<dbReference type="Pfam" id="PF13882">
    <property type="entry name" value="Bravo_FIGEY"/>
    <property type="match status" value="1"/>
</dbReference>
<evidence type="ECO:0000256" key="10">
    <source>
        <dbReference type="ARBA" id="ARBA00023136"/>
    </source>
</evidence>
<dbReference type="PANTHER" id="PTHR44170">
    <property type="entry name" value="PROTEIN SIDEKICK"/>
    <property type="match status" value="1"/>
</dbReference>
<evidence type="ECO:0000256" key="7">
    <source>
        <dbReference type="ARBA" id="ARBA00022737"/>
    </source>
</evidence>
<dbReference type="Pfam" id="PF13927">
    <property type="entry name" value="Ig_3"/>
    <property type="match status" value="2"/>
</dbReference>
<dbReference type="SMART" id="SM00409">
    <property type="entry name" value="IG"/>
    <property type="match status" value="6"/>
</dbReference>
<keyword evidence="5 19" id="KW-0812">Transmembrane</keyword>
<dbReference type="GO" id="GO:0007411">
    <property type="term" value="P:axon guidance"/>
    <property type="evidence" value="ECO:0007669"/>
    <property type="project" value="TreeGrafter"/>
</dbReference>